<reference evidence="3" key="1">
    <citation type="submission" date="2017-09" db="EMBL/GenBank/DDBJ databases">
        <title>Depth-based differentiation of microbial function through sediment-hosted aquifers and enrichment of novel symbionts in the deep terrestrial subsurface.</title>
        <authorList>
            <person name="Probst A.J."/>
            <person name="Ladd B."/>
            <person name="Jarett J.K."/>
            <person name="Geller-Mcgrath D.E."/>
            <person name="Sieber C.M.K."/>
            <person name="Emerson J.B."/>
            <person name="Anantharaman K."/>
            <person name="Thomas B.C."/>
            <person name="Malmstrom R."/>
            <person name="Stieglmeier M."/>
            <person name="Klingl A."/>
            <person name="Woyke T."/>
            <person name="Ryan C.M."/>
            <person name="Banfield J.F."/>
        </authorList>
    </citation>
    <scope>NUCLEOTIDE SEQUENCE [LARGE SCALE GENOMIC DNA]</scope>
</reference>
<feature type="transmembrane region" description="Helical" evidence="1">
    <location>
        <begin position="66"/>
        <end position="86"/>
    </location>
</feature>
<protein>
    <submittedName>
        <fullName evidence="2">Uncharacterized protein</fullName>
    </submittedName>
</protein>
<dbReference type="Proteomes" id="UP000229335">
    <property type="component" value="Unassembled WGS sequence"/>
</dbReference>
<evidence type="ECO:0000313" key="2">
    <source>
        <dbReference type="EMBL" id="PIT93697.1"/>
    </source>
</evidence>
<accession>A0A2M6WLN5</accession>
<evidence type="ECO:0000313" key="3">
    <source>
        <dbReference type="Proteomes" id="UP000229335"/>
    </source>
</evidence>
<sequence>MTAVKKSKLVHIYNNREMYSWGAMISFFISVCFGLIFLALILIVFFAQAKAVFFLRGVIQPIDIEAVIMFSLIFAIVFGWLVFWFFSRIQNYKIVSFEFLQKDFKPYIYYALCAVGKILKIFVAFEDSPLKVDERLEFNSLLEVSLKTTERLPEQMKELFVFPLLKIKIGFKNLVSSELLQIVFVDPESFRQKIKSELERILPHRLRNLGYNNSRVPQEKIEKACKKITLNIDGVKMNIARVYPIKPIPGQAEHFHPNNPLLKRKRKEQKCDIEDGLKKVLELQKKFELKKGDK</sequence>
<dbReference type="AlphaFoldDB" id="A0A2M6WLN5"/>
<keyword evidence="1" id="KW-1133">Transmembrane helix</keyword>
<evidence type="ECO:0000256" key="1">
    <source>
        <dbReference type="SAM" id="Phobius"/>
    </source>
</evidence>
<name>A0A2M6WLN5_9BACT</name>
<proteinExistence type="predicted"/>
<keyword evidence="1" id="KW-0472">Membrane</keyword>
<organism evidence="2 3">
    <name type="scientific">Candidatus Falkowbacteria bacterium CG10_big_fil_rev_8_21_14_0_10_43_11</name>
    <dbReference type="NCBI Taxonomy" id="1974568"/>
    <lineage>
        <taxon>Bacteria</taxon>
        <taxon>Candidatus Falkowiibacteriota</taxon>
    </lineage>
</organism>
<gene>
    <name evidence="2" type="ORF">COU00_02900</name>
</gene>
<comment type="caution">
    <text evidence="2">The sequence shown here is derived from an EMBL/GenBank/DDBJ whole genome shotgun (WGS) entry which is preliminary data.</text>
</comment>
<feature type="transmembrane region" description="Helical" evidence="1">
    <location>
        <begin position="107"/>
        <end position="125"/>
    </location>
</feature>
<keyword evidence="1" id="KW-0812">Transmembrane</keyword>
<dbReference type="EMBL" id="PFAS01000048">
    <property type="protein sequence ID" value="PIT93697.1"/>
    <property type="molecule type" value="Genomic_DNA"/>
</dbReference>
<feature type="transmembrane region" description="Helical" evidence="1">
    <location>
        <begin position="21"/>
        <end position="46"/>
    </location>
</feature>